<sequence>MGAAIGIALERFIERGEREKRQAYWRGRNAGKRGGATVSPLRKDGSRVSINGTPDGAKLDAAEQLRRVMEADFKPRPLLNRPEAAVFAALDQAVIARNPNWQVMAQVSLGEFLASPEKDAFGAINAKRVDFALMDERASVRHAIEYQGTGHHQGSAAARDAVKKEALRKAGIGYHEVVAGHTTPAELRRLVERLVPAA</sequence>
<dbReference type="EMBL" id="WTYH01000001">
    <property type="protein sequence ID" value="MXO93992.1"/>
    <property type="molecule type" value="Genomic_DNA"/>
</dbReference>
<reference evidence="2 3" key="1">
    <citation type="submission" date="2019-12" db="EMBL/GenBank/DDBJ databases">
        <title>Genomic-based taxomic classification of the family Erythrobacteraceae.</title>
        <authorList>
            <person name="Xu L."/>
        </authorList>
    </citation>
    <scope>NUCLEOTIDE SEQUENCE [LARGE SCALE GENOMIC DNA]</scope>
    <source>
        <strain evidence="2 3">RC4-10-4</strain>
    </source>
</reference>
<organism evidence="2 3">
    <name type="scientific">Aurantiacibacter arachoides</name>
    <dbReference type="NCBI Taxonomy" id="1850444"/>
    <lineage>
        <taxon>Bacteria</taxon>
        <taxon>Pseudomonadati</taxon>
        <taxon>Pseudomonadota</taxon>
        <taxon>Alphaproteobacteria</taxon>
        <taxon>Sphingomonadales</taxon>
        <taxon>Erythrobacteraceae</taxon>
        <taxon>Aurantiacibacter</taxon>
    </lineage>
</organism>
<protein>
    <submittedName>
        <fullName evidence="2">DUF2726 domain-containing protein</fullName>
    </submittedName>
</protein>
<dbReference type="InterPro" id="IPR024402">
    <property type="entry name" value="DUF2726"/>
</dbReference>
<evidence type="ECO:0000313" key="3">
    <source>
        <dbReference type="Proteomes" id="UP000460626"/>
    </source>
</evidence>
<keyword evidence="3" id="KW-1185">Reference proteome</keyword>
<dbReference type="Proteomes" id="UP000460626">
    <property type="component" value="Unassembled WGS sequence"/>
</dbReference>
<evidence type="ECO:0000313" key="2">
    <source>
        <dbReference type="EMBL" id="MXO93992.1"/>
    </source>
</evidence>
<name>A0A845A3I9_9SPHN</name>
<proteinExistence type="predicted"/>
<feature type="domain" description="DUF2726" evidence="1">
    <location>
        <begin position="76"/>
        <end position="191"/>
    </location>
</feature>
<gene>
    <name evidence="2" type="ORF">GRI62_10305</name>
</gene>
<dbReference type="AlphaFoldDB" id="A0A845A3I9"/>
<dbReference type="Pfam" id="PF10881">
    <property type="entry name" value="DUF2726"/>
    <property type="match status" value="1"/>
</dbReference>
<dbReference type="OrthoDB" id="5679025at2"/>
<accession>A0A845A3I9</accession>
<comment type="caution">
    <text evidence="2">The sequence shown here is derived from an EMBL/GenBank/DDBJ whole genome shotgun (WGS) entry which is preliminary data.</text>
</comment>
<evidence type="ECO:0000259" key="1">
    <source>
        <dbReference type="Pfam" id="PF10881"/>
    </source>
</evidence>